<dbReference type="Proteomes" id="UP000016487">
    <property type="component" value="Unassembled WGS sequence"/>
</dbReference>
<dbReference type="EMBL" id="AHBZ03000017">
    <property type="protein sequence ID" value="KAF7771220.1"/>
    <property type="molecule type" value="Genomic_DNA"/>
</dbReference>
<evidence type="ECO:0000313" key="2">
    <source>
        <dbReference type="Proteomes" id="UP000016487"/>
    </source>
</evidence>
<reference evidence="1" key="1">
    <citation type="journal article" date="2012" name="J. Bacteriol.">
        <title>Genome sequences of type strains of seven species of the marine bacterium Pseudoalteromonas.</title>
        <authorList>
            <person name="Xie B.B."/>
            <person name="Shu Y.L."/>
            <person name="Qin Q.L."/>
            <person name="Rong J.C."/>
            <person name="Zhang X.Y."/>
            <person name="Chen X.L."/>
            <person name="Shi M."/>
            <person name="He H.L."/>
            <person name="Zhou B.C."/>
            <person name="Zhang Y.Z."/>
        </authorList>
    </citation>
    <scope>NUCLEOTIDE SEQUENCE</scope>
    <source>
        <strain evidence="1">DSM 8771</strain>
    </source>
</reference>
<protein>
    <recommendedName>
        <fullName evidence="3">Solute-binding protein family 3/N-terminal domain-containing protein</fullName>
    </recommendedName>
</protein>
<name>A0AAD4AIF4_9GAMM</name>
<dbReference type="Gene3D" id="3.40.190.10">
    <property type="entry name" value="Periplasmic binding protein-like II"/>
    <property type="match status" value="2"/>
</dbReference>
<sequence length="243" mass="27814">MKWLIVGLCLYQSCVFAQSEEYSFCFSRWWPFSFVEQDSVAKGIQVDLLTYALSTANISASFTELPYKRCIDDVQGGKYDFTLHIDSSDSLNLVEHMVSVWEMALAVNVNNRHLTLEKIKSLPFFSVVIAQEYPYPDEVIEVLSDIKAVIIKRSYYEGSDEDARALFDILASNRVGAILIDKRWAEKTIAQFNLPVAILPELVHSERQFIGFTDSNKQKAHKLSTLLKAMTDQEVRSIEMDYQ</sequence>
<dbReference type="AlphaFoldDB" id="A0AAD4AIF4"/>
<comment type="caution">
    <text evidence="1">The sequence shown here is derived from an EMBL/GenBank/DDBJ whole genome shotgun (WGS) entry which is preliminary data.</text>
</comment>
<dbReference type="RefSeq" id="WP_010363320.1">
    <property type="nucleotide sequence ID" value="NZ_AHBZ03000017.1"/>
</dbReference>
<reference evidence="1" key="2">
    <citation type="submission" date="2015-03" db="EMBL/GenBank/DDBJ databases">
        <title>Genome sequence of Pseudoalteromonas citrea.</title>
        <authorList>
            <person name="Xie B.-B."/>
            <person name="Rong J.-C."/>
            <person name="Qin Q.-L."/>
            <person name="Zhang Y.-Z."/>
        </authorList>
    </citation>
    <scope>NUCLEOTIDE SEQUENCE</scope>
    <source>
        <strain evidence="1">DSM 8771</strain>
    </source>
</reference>
<organism evidence="1 2">
    <name type="scientific">Pseudoalteromonas citrea</name>
    <dbReference type="NCBI Taxonomy" id="43655"/>
    <lineage>
        <taxon>Bacteria</taxon>
        <taxon>Pseudomonadati</taxon>
        <taxon>Pseudomonadota</taxon>
        <taxon>Gammaproteobacteria</taxon>
        <taxon>Alteromonadales</taxon>
        <taxon>Pseudoalteromonadaceae</taxon>
        <taxon>Pseudoalteromonas</taxon>
    </lineage>
</organism>
<proteinExistence type="predicted"/>
<gene>
    <name evidence="1" type="ORF">PCIT_a4281</name>
</gene>
<evidence type="ECO:0000313" key="1">
    <source>
        <dbReference type="EMBL" id="KAF7771220.1"/>
    </source>
</evidence>
<evidence type="ECO:0008006" key="3">
    <source>
        <dbReference type="Google" id="ProtNLM"/>
    </source>
</evidence>
<accession>A0AAD4AIF4</accession>
<dbReference type="SUPFAM" id="SSF53850">
    <property type="entry name" value="Periplasmic binding protein-like II"/>
    <property type="match status" value="1"/>
</dbReference>